<keyword evidence="2" id="KW-1185">Reference proteome</keyword>
<proteinExistence type="predicted"/>
<gene>
    <name evidence="1" type="ORF">C7212DRAFT_303821</name>
</gene>
<comment type="caution">
    <text evidence="1">The sequence shown here is derived from an EMBL/GenBank/DDBJ whole genome shotgun (WGS) entry which is preliminary data.</text>
</comment>
<accession>A0A317SZ34</accession>
<organism evidence="1 2">
    <name type="scientific">Tuber magnatum</name>
    <name type="common">white Piedmont truffle</name>
    <dbReference type="NCBI Taxonomy" id="42249"/>
    <lineage>
        <taxon>Eukaryota</taxon>
        <taxon>Fungi</taxon>
        <taxon>Dikarya</taxon>
        <taxon>Ascomycota</taxon>
        <taxon>Pezizomycotina</taxon>
        <taxon>Pezizomycetes</taxon>
        <taxon>Pezizales</taxon>
        <taxon>Tuberaceae</taxon>
        <taxon>Tuber</taxon>
    </lineage>
</organism>
<name>A0A317SZ34_9PEZI</name>
<sequence length="51" mass="5624">GKENGKLAEEVKEKMEVPGVVYEGVIIGRLLSGLKENKLEGERGKEEGIKR</sequence>
<feature type="non-terminal residue" evidence="1">
    <location>
        <position position="1"/>
    </location>
</feature>
<reference evidence="1 2" key="1">
    <citation type="submission" date="2018-03" db="EMBL/GenBank/DDBJ databases">
        <title>Genomes of Pezizomycetes fungi and the evolution of truffles.</title>
        <authorList>
            <person name="Murat C."/>
            <person name="Payen T."/>
            <person name="Noel B."/>
            <person name="Kuo A."/>
            <person name="Martin F.M."/>
        </authorList>
    </citation>
    <scope>NUCLEOTIDE SEQUENCE [LARGE SCALE GENOMIC DNA]</scope>
    <source>
        <strain evidence="1">091103-1</strain>
    </source>
</reference>
<dbReference type="EMBL" id="PYWC01000010">
    <property type="protein sequence ID" value="PWW79130.1"/>
    <property type="molecule type" value="Genomic_DNA"/>
</dbReference>
<evidence type="ECO:0000313" key="1">
    <source>
        <dbReference type="EMBL" id="PWW79130.1"/>
    </source>
</evidence>
<dbReference type="AlphaFoldDB" id="A0A317SZ34"/>
<evidence type="ECO:0000313" key="2">
    <source>
        <dbReference type="Proteomes" id="UP000246991"/>
    </source>
</evidence>
<protein>
    <submittedName>
        <fullName evidence="1">Uncharacterized protein</fullName>
    </submittedName>
</protein>
<dbReference type="Proteomes" id="UP000246991">
    <property type="component" value="Unassembled WGS sequence"/>
</dbReference>